<proteinExistence type="predicted"/>
<accession>A0A8X6FJ61</accession>
<gene>
    <name evidence="1" type="ORF">TNCT_358801</name>
</gene>
<dbReference type="AlphaFoldDB" id="A0A8X6FJ61"/>
<name>A0A8X6FJ61_TRICU</name>
<organism evidence="1 2">
    <name type="scientific">Trichonephila clavata</name>
    <name type="common">Joro spider</name>
    <name type="synonym">Nephila clavata</name>
    <dbReference type="NCBI Taxonomy" id="2740835"/>
    <lineage>
        <taxon>Eukaryota</taxon>
        <taxon>Metazoa</taxon>
        <taxon>Ecdysozoa</taxon>
        <taxon>Arthropoda</taxon>
        <taxon>Chelicerata</taxon>
        <taxon>Arachnida</taxon>
        <taxon>Araneae</taxon>
        <taxon>Araneomorphae</taxon>
        <taxon>Entelegynae</taxon>
        <taxon>Araneoidea</taxon>
        <taxon>Nephilidae</taxon>
        <taxon>Trichonephila</taxon>
    </lineage>
</organism>
<evidence type="ECO:0000313" key="2">
    <source>
        <dbReference type="Proteomes" id="UP000887116"/>
    </source>
</evidence>
<keyword evidence="2" id="KW-1185">Reference proteome</keyword>
<comment type="caution">
    <text evidence="1">The sequence shown here is derived from an EMBL/GenBank/DDBJ whole genome shotgun (WGS) entry which is preliminary data.</text>
</comment>
<dbReference type="Proteomes" id="UP000887116">
    <property type="component" value="Unassembled WGS sequence"/>
</dbReference>
<dbReference type="EMBL" id="BMAO01022463">
    <property type="protein sequence ID" value="GFQ82075.1"/>
    <property type="molecule type" value="Genomic_DNA"/>
</dbReference>
<sequence>METNKRIKGTSVGILAGRGGRPERFTSLSGTIRRATVGVVHPITQLAETERAYTIPERRECKFRPLFRLVRMPSLRGLFSAGRSTPENTLLLRWHALFLTEWSVRLGAVRSVKHPKSNFCSFIMSLTDVVTYSSSTIKKIDRKYHTETFDETIHQF</sequence>
<protein>
    <submittedName>
        <fullName evidence="1">Uncharacterized protein</fullName>
    </submittedName>
</protein>
<reference evidence="1" key="1">
    <citation type="submission" date="2020-07" db="EMBL/GenBank/DDBJ databases">
        <title>Multicomponent nature underlies the extraordinary mechanical properties of spider dragline silk.</title>
        <authorList>
            <person name="Kono N."/>
            <person name="Nakamura H."/>
            <person name="Mori M."/>
            <person name="Yoshida Y."/>
            <person name="Ohtoshi R."/>
            <person name="Malay A.D."/>
            <person name="Moran D.A.P."/>
            <person name="Tomita M."/>
            <person name="Numata K."/>
            <person name="Arakawa K."/>
        </authorList>
    </citation>
    <scope>NUCLEOTIDE SEQUENCE</scope>
</reference>
<evidence type="ECO:0000313" key="1">
    <source>
        <dbReference type="EMBL" id="GFQ82075.1"/>
    </source>
</evidence>